<feature type="transmembrane region" description="Helical" evidence="3">
    <location>
        <begin position="31"/>
        <end position="50"/>
    </location>
</feature>
<protein>
    <recommendedName>
        <fullName evidence="6">Cytochrome P450</fullName>
    </recommendedName>
</protein>
<keyword evidence="3" id="KW-0472">Membrane</keyword>
<feature type="binding site" description="axial binding residue" evidence="1">
    <location>
        <position position="474"/>
    </location>
    <ligand>
        <name>heme</name>
        <dbReference type="ChEBI" id="CHEBI:30413"/>
    </ligand>
    <ligandPart>
        <name>Fe</name>
        <dbReference type="ChEBI" id="CHEBI:18248"/>
    </ligandPart>
</feature>
<dbReference type="STRING" id="218851.A0A2G5CMX5"/>
<evidence type="ECO:0000313" key="4">
    <source>
        <dbReference type="EMBL" id="PIA32655.1"/>
    </source>
</evidence>
<dbReference type="PANTHER" id="PTHR47951">
    <property type="entry name" value="OS08G0547900 PROTEIN"/>
    <property type="match status" value="1"/>
</dbReference>
<dbReference type="FunFam" id="1.10.630.10:FF:000207">
    <property type="entry name" value="Putative cytochrome P450 superfamily protein"/>
    <property type="match status" value="1"/>
</dbReference>
<sequence>MASLNARTELYNSFLSGRPWYSEGSNRNDQIIILVAAVSLIITVIMWYTWMMKNLMRRMKYPLPPGPWGLPLVGNLPFVDFELHCYSAKMAKTYGPIFKLKLGSKLFVVVSSASLAKEVLKDYDTTFANRDTPSAMVTITYGGSGMIWTPYGLPWRTLRMICVQQILNKTSLDAVSMLRRREFRRMVKLVYEKVGSPINVAERMFFTSLSSIMSMLWGGALKDDEISSTLIEFKQATVEAIALMGATNLSDFFPILAKLDIQGIERRAQKVFLWFDRILESIVKERIKLNQSDGRQGNKDFLDILLELKDNKDSKTPITTTNIKALLQDLVLVATDTTATTVEWAMAEIMNHPEILKKIREELASVVGNEDIVQESHVPKLTYLDAVIKETFRLHSIVPFLVPRRPSESCVIGGYTVPKDSKILVNAWALQRDPEVWENPLEFQPDRFLGGTTKWDYSGNNYNFLPFGSGRRMCAGVSLVERTLPYALASLLHSFEWKLPIGVHLDLSATMTITLRKKTPLIAIPTARLSDPKLYL</sequence>
<dbReference type="GO" id="GO:0004497">
    <property type="term" value="F:monooxygenase activity"/>
    <property type="evidence" value="ECO:0007669"/>
    <property type="project" value="UniProtKB-KW"/>
</dbReference>
<dbReference type="OrthoDB" id="2789670at2759"/>
<dbReference type="SUPFAM" id="SSF48264">
    <property type="entry name" value="Cytochrome P450"/>
    <property type="match status" value="1"/>
</dbReference>
<keyword evidence="1 2" id="KW-0479">Metal-binding</keyword>
<dbReference type="InterPro" id="IPR036396">
    <property type="entry name" value="Cyt_P450_sf"/>
</dbReference>
<dbReference type="InterPro" id="IPR017972">
    <property type="entry name" value="Cyt_P450_CS"/>
</dbReference>
<keyword evidence="2" id="KW-0560">Oxidoreductase</keyword>
<dbReference type="Gene3D" id="1.10.630.10">
    <property type="entry name" value="Cytochrome P450"/>
    <property type="match status" value="1"/>
</dbReference>
<keyword evidence="3" id="KW-0812">Transmembrane</keyword>
<dbReference type="PRINTS" id="PR00385">
    <property type="entry name" value="P450"/>
</dbReference>
<dbReference type="Pfam" id="PF00067">
    <property type="entry name" value="p450"/>
    <property type="match status" value="1"/>
</dbReference>
<dbReference type="GO" id="GO:0020037">
    <property type="term" value="F:heme binding"/>
    <property type="evidence" value="ECO:0007669"/>
    <property type="project" value="InterPro"/>
</dbReference>
<keyword evidence="1 2" id="KW-0408">Iron</keyword>
<dbReference type="EMBL" id="KZ305061">
    <property type="protein sequence ID" value="PIA32655.1"/>
    <property type="molecule type" value="Genomic_DNA"/>
</dbReference>
<keyword evidence="1 2" id="KW-0349">Heme</keyword>
<organism evidence="4 5">
    <name type="scientific">Aquilegia coerulea</name>
    <name type="common">Rocky mountain columbine</name>
    <dbReference type="NCBI Taxonomy" id="218851"/>
    <lineage>
        <taxon>Eukaryota</taxon>
        <taxon>Viridiplantae</taxon>
        <taxon>Streptophyta</taxon>
        <taxon>Embryophyta</taxon>
        <taxon>Tracheophyta</taxon>
        <taxon>Spermatophyta</taxon>
        <taxon>Magnoliopsida</taxon>
        <taxon>Ranunculales</taxon>
        <taxon>Ranunculaceae</taxon>
        <taxon>Thalictroideae</taxon>
        <taxon>Aquilegia</taxon>
    </lineage>
</organism>
<gene>
    <name evidence="4" type="ORF">AQUCO_04400086v1</name>
</gene>
<comment type="similarity">
    <text evidence="2">Belongs to the cytochrome P450 family.</text>
</comment>
<dbReference type="InterPro" id="IPR001128">
    <property type="entry name" value="Cyt_P450"/>
</dbReference>
<dbReference type="PRINTS" id="PR00463">
    <property type="entry name" value="EP450I"/>
</dbReference>
<evidence type="ECO:0008006" key="6">
    <source>
        <dbReference type="Google" id="ProtNLM"/>
    </source>
</evidence>
<keyword evidence="2" id="KW-0503">Monooxygenase</keyword>
<evidence type="ECO:0000256" key="2">
    <source>
        <dbReference type="RuleBase" id="RU000461"/>
    </source>
</evidence>
<dbReference type="GO" id="GO:0016705">
    <property type="term" value="F:oxidoreductase activity, acting on paired donors, with incorporation or reduction of molecular oxygen"/>
    <property type="evidence" value="ECO:0007669"/>
    <property type="project" value="InterPro"/>
</dbReference>
<name>A0A2G5CMX5_AQUCA</name>
<evidence type="ECO:0000256" key="1">
    <source>
        <dbReference type="PIRSR" id="PIRSR602401-1"/>
    </source>
</evidence>
<dbReference type="GO" id="GO:0044550">
    <property type="term" value="P:secondary metabolite biosynthetic process"/>
    <property type="evidence" value="ECO:0007669"/>
    <property type="project" value="UniProtKB-ARBA"/>
</dbReference>
<keyword evidence="3" id="KW-1133">Transmembrane helix</keyword>
<dbReference type="Proteomes" id="UP000230069">
    <property type="component" value="Unassembled WGS sequence"/>
</dbReference>
<dbReference type="AlphaFoldDB" id="A0A2G5CMX5"/>
<proteinExistence type="inferred from homology"/>
<accession>A0A2G5CMX5</accession>
<evidence type="ECO:0000256" key="3">
    <source>
        <dbReference type="SAM" id="Phobius"/>
    </source>
</evidence>
<dbReference type="GO" id="GO:0005506">
    <property type="term" value="F:iron ion binding"/>
    <property type="evidence" value="ECO:0007669"/>
    <property type="project" value="InterPro"/>
</dbReference>
<reference evidence="4 5" key="1">
    <citation type="submission" date="2017-09" db="EMBL/GenBank/DDBJ databases">
        <title>WGS assembly of Aquilegia coerulea Goldsmith.</title>
        <authorList>
            <person name="Hodges S."/>
            <person name="Kramer E."/>
            <person name="Nordborg M."/>
            <person name="Tomkins J."/>
            <person name="Borevitz J."/>
            <person name="Derieg N."/>
            <person name="Yan J."/>
            <person name="Mihaltcheva S."/>
            <person name="Hayes R.D."/>
            <person name="Rokhsar D."/>
        </authorList>
    </citation>
    <scope>NUCLEOTIDE SEQUENCE [LARGE SCALE GENOMIC DNA]</scope>
    <source>
        <strain evidence="5">cv. Goldsmith</strain>
    </source>
</reference>
<comment type="cofactor">
    <cofactor evidence="1">
        <name>heme</name>
        <dbReference type="ChEBI" id="CHEBI:30413"/>
    </cofactor>
</comment>
<evidence type="ECO:0000313" key="5">
    <source>
        <dbReference type="Proteomes" id="UP000230069"/>
    </source>
</evidence>
<dbReference type="PANTHER" id="PTHR47951:SF7">
    <property type="entry name" value="FLAVONOID 3',5'-HYDROXYLASE-LIKE ISOFORM X1"/>
    <property type="match status" value="1"/>
</dbReference>
<dbReference type="InterPro" id="IPR002401">
    <property type="entry name" value="Cyt_P450_E_grp-I"/>
</dbReference>
<dbReference type="PROSITE" id="PS00086">
    <property type="entry name" value="CYTOCHROME_P450"/>
    <property type="match status" value="1"/>
</dbReference>
<dbReference type="InParanoid" id="A0A2G5CMX5"/>
<keyword evidence="5" id="KW-1185">Reference proteome</keyword>